<organism evidence="2 3">
    <name type="scientific">Duganella radicis</name>
    <dbReference type="NCBI Taxonomy" id="551988"/>
    <lineage>
        <taxon>Bacteria</taxon>
        <taxon>Pseudomonadati</taxon>
        <taxon>Pseudomonadota</taxon>
        <taxon>Betaproteobacteria</taxon>
        <taxon>Burkholderiales</taxon>
        <taxon>Oxalobacteraceae</taxon>
        <taxon>Telluria group</taxon>
        <taxon>Duganella</taxon>
    </lineage>
</organism>
<dbReference type="PANTHER" id="PTHR35586">
    <property type="entry name" value="SLL1691 PROTEIN"/>
    <property type="match status" value="1"/>
</dbReference>
<dbReference type="Pfam" id="PF14261">
    <property type="entry name" value="DUF4351"/>
    <property type="match status" value="1"/>
</dbReference>
<comment type="caution">
    <text evidence="2">The sequence shown here is derived from an EMBL/GenBank/DDBJ whole genome shotgun (WGS) entry which is preliminary data.</text>
</comment>
<gene>
    <name evidence="2" type="ORF">GM676_00400</name>
</gene>
<protein>
    <submittedName>
        <fullName evidence="2">DUF4351 domain-containing protein</fullName>
    </submittedName>
</protein>
<evidence type="ECO:0000313" key="3">
    <source>
        <dbReference type="Proteomes" id="UP000475582"/>
    </source>
</evidence>
<reference evidence="2 3" key="1">
    <citation type="submission" date="2019-11" db="EMBL/GenBank/DDBJ databases">
        <title>Type strains purchased from KCTC, JCM and DSMZ.</title>
        <authorList>
            <person name="Lu H."/>
        </authorList>
    </citation>
    <scope>NUCLEOTIDE SEQUENCE [LARGE SCALE GENOMIC DNA]</scope>
    <source>
        <strain evidence="2 3">KCTC 22382</strain>
    </source>
</reference>
<evidence type="ECO:0000259" key="1">
    <source>
        <dbReference type="Pfam" id="PF14261"/>
    </source>
</evidence>
<sequence>MEKGRKEGAVALLERQLTQRFGTLPQAARNKLAKAGAAQLESWSDALLEARSLKQILG</sequence>
<dbReference type="PANTHER" id="PTHR35586:SF1">
    <property type="entry name" value="SLL1691 PROTEIN"/>
    <property type="match status" value="1"/>
</dbReference>
<dbReference type="RefSeq" id="WP_155461908.1">
    <property type="nucleotide sequence ID" value="NZ_WNKY01000001.1"/>
</dbReference>
<feature type="domain" description="DUF4351" evidence="1">
    <location>
        <begin position="2"/>
        <end position="54"/>
    </location>
</feature>
<dbReference type="Proteomes" id="UP000475582">
    <property type="component" value="Unassembled WGS sequence"/>
</dbReference>
<dbReference type="EMBL" id="WNKY01000001">
    <property type="protein sequence ID" value="MTV36043.1"/>
    <property type="molecule type" value="Genomic_DNA"/>
</dbReference>
<name>A0A6L6PB70_9BURK</name>
<proteinExistence type="predicted"/>
<accession>A0A6L6PB70</accession>
<evidence type="ECO:0000313" key="2">
    <source>
        <dbReference type="EMBL" id="MTV36043.1"/>
    </source>
</evidence>
<dbReference type="AlphaFoldDB" id="A0A6L6PB70"/>
<dbReference type="InterPro" id="IPR025587">
    <property type="entry name" value="DUF4351"/>
</dbReference>
<keyword evidence="3" id="KW-1185">Reference proteome</keyword>